<accession>A0A7G2EYC8</accession>
<evidence type="ECO:0000259" key="9">
    <source>
        <dbReference type="PROSITE" id="PS51742"/>
    </source>
</evidence>
<dbReference type="Gene3D" id="3.30.1330.80">
    <property type="entry name" value="Hypothetical protein, similar to alpha- acetolactate decarboxylase, domain 2"/>
    <property type="match status" value="1"/>
</dbReference>
<evidence type="ECO:0000313" key="10">
    <source>
        <dbReference type="EMBL" id="CAD5328280.1"/>
    </source>
</evidence>
<dbReference type="PROSITE" id="PS51742">
    <property type="entry name" value="PPC"/>
    <property type="match status" value="1"/>
</dbReference>
<feature type="compositionally biased region" description="Low complexity" evidence="8">
    <location>
        <begin position="337"/>
        <end position="350"/>
    </location>
</feature>
<comment type="function">
    <text evidence="1 7">Transcription factor that specifically binds AT-rich DNA sequences related to the nuclear matrix attachment regions (MARs).</text>
</comment>
<dbReference type="InterPro" id="IPR005175">
    <property type="entry name" value="PPC_dom"/>
</dbReference>
<feature type="compositionally biased region" description="Low complexity" evidence="8">
    <location>
        <begin position="310"/>
        <end position="320"/>
    </location>
</feature>
<feature type="compositionally biased region" description="Gly residues" evidence="8">
    <location>
        <begin position="77"/>
        <end position="86"/>
    </location>
</feature>
<dbReference type="GO" id="GO:0003680">
    <property type="term" value="F:minor groove of adenine-thymine-rich DNA binding"/>
    <property type="evidence" value="ECO:0007669"/>
    <property type="project" value="UniProtKB-UniRule"/>
</dbReference>
<dbReference type="AlphaFoldDB" id="A0A7G2EYC8"/>
<keyword evidence="6 7" id="KW-0539">Nucleus</keyword>
<dbReference type="PANTHER" id="PTHR31500:SF63">
    <property type="entry name" value="AT-HOOK MOTIF NUCLEAR-LOCALIZED PROTEIN 13"/>
    <property type="match status" value="1"/>
</dbReference>
<evidence type="ECO:0000256" key="8">
    <source>
        <dbReference type="SAM" id="MobiDB-lite"/>
    </source>
</evidence>
<dbReference type="EMBL" id="LR881469">
    <property type="protein sequence ID" value="CAD5328280.1"/>
    <property type="molecule type" value="Genomic_DNA"/>
</dbReference>
<evidence type="ECO:0000256" key="3">
    <source>
        <dbReference type="ARBA" id="ARBA00023015"/>
    </source>
</evidence>
<dbReference type="SUPFAM" id="SSF117856">
    <property type="entry name" value="AF0104/ALDC/Ptd012-like"/>
    <property type="match status" value="1"/>
</dbReference>
<evidence type="ECO:0000256" key="6">
    <source>
        <dbReference type="ARBA" id="ARBA00023242"/>
    </source>
</evidence>
<feature type="compositionally biased region" description="Low complexity" evidence="8">
    <location>
        <begin position="13"/>
        <end position="29"/>
    </location>
</feature>
<dbReference type="InterPro" id="IPR017956">
    <property type="entry name" value="AT_hook_DNA-bd_motif"/>
</dbReference>
<gene>
    <name evidence="10" type="ORF">AT9943_LOCUS15937</name>
</gene>
<feature type="compositionally biased region" description="Polar residues" evidence="8">
    <location>
        <begin position="362"/>
        <end position="373"/>
    </location>
</feature>
<feature type="region of interest" description="Disordered" evidence="8">
    <location>
        <begin position="276"/>
        <end position="373"/>
    </location>
</feature>
<feature type="compositionally biased region" description="Polar residues" evidence="8">
    <location>
        <begin position="281"/>
        <end position="291"/>
    </location>
</feature>
<evidence type="ECO:0000256" key="5">
    <source>
        <dbReference type="ARBA" id="ARBA00023163"/>
    </source>
</evidence>
<dbReference type="SMART" id="SM00384">
    <property type="entry name" value="AT_hook"/>
    <property type="match status" value="2"/>
</dbReference>
<feature type="compositionally biased region" description="Basic residues" evidence="8">
    <location>
        <begin position="64"/>
        <end position="73"/>
    </location>
</feature>
<keyword evidence="4 7" id="KW-0238">DNA-binding</keyword>
<feature type="compositionally biased region" description="Polar residues" evidence="8">
    <location>
        <begin position="43"/>
        <end position="54"/>
    </location>
</feature>
<keyword evidence="3 7" id="KW-0805">Transcription regulation</keyword>
<feature type="region of interest" description="Disordered" evidence="8">
    <location>
        <begin position="1"/>
        <end position="150"/>
    </location>
</feature>
<feature type="compositionally biased region" description="Gly residues" evidence="8">
    <location>
        <begin position="105"/>
        <end position="117"/>
    </location>
</feature>
<evidence type="ECO:0000313" key="11">
    <source>
        <dbReference type="Proteomes" id="UP000516314"/>
    </source>
</evidence>
<name>A0A7G2EYC8_ARATH</name>
<evidence type="ECO:0000256" key="7">
    <source>
        <dbReference type="RuleBase" id="RU367031"/>
    </source>
</evidence>
<feature type="domain" description="PPC" evidence="9">
    <location>
        <begin position="151"/>
        <end position="293"/>
    </location>
</feature>
<comment type="subcellular location">
    <subcellularLocation>
        <location evidence="2 7">Nucleus</location>
    </subcellularLocation>
</comment>
<evidence type="ECO:0000256" key="1">
    <source>
        <dbReference type="ARBA" id="ARBA00003687"/>
    </source>
</evidence>
<reference evidence="10 11" key="1">
    <citation type="submission" date="2020-09" db="EMBL/GenBank/DDBJ databases">
        <authorList>
            <person name="Ashkenazy H."/>
        </authorList>
    </citation>
    <scope>NUCLEOTIDE SEQUENCE [LARGE SCALE GENOMIC DNA]</scope>
    <source>
        <strain evidence="11">cv. Cdm-0</strain>
    </source>
</reference>
<dbReference type="CDD" id="cd11378">
    <property type="entry name" value="DUF296"/>
    <property type="match status" value="1"/>
</dbReference>
<keyword evidence="5 7" id="KW-0804">Transcription</keyword>
<protein>
    <recommendedName>
        <fullName evidence="7">AT-hook motif nuclear-localized protein</fullName>
    </recommendedName>
</protein>
<organism evidence="10 11">
    <name type="scientific">Arabidopsis thaliana</name>
    <name type="common">Mouse-ear cress</name>
    <dbReference type="NCBI Taxonomy" id="3702"/>
    <lineage>
        <taxon>Eukaryota</taxon>
        <taxon>Viridiplantae</taxon>
        <taxon>Streptophyta</taxon>
        <taxon>Embryophyta</taxon>
        <taxon>Tracheophyta</taxon>
        <taxon>Spermatophyta</taxon>
        <taxon>Magnoliopsida</taxon>
        <taxon>eudicotyledons</taxon>
        <taxon>Gunneridae</taxon>
        <taxon>Pentapetalae</taxon>
        <taxon>rosids</taxon>
        <taxon>malvids</taxon>
        <taxon>Brassicales</taxon>
        <taxon>Brassicaceae</taxon>
        <taxon>Camelineae</taxon>
        <taxon>Arabidopsis</taxon>
    </lineage>
</organism>
<dbReference type="GO" id="GO:0005634">
    <property type="term" value="C:nucleus"/>
    <property type="evidence" value="ECO:0007669"/>
    <property type="project" value="UniProtKB-SubCell"/>
</dbReference>
<sequence>MHQRLPFGGSMSPHQPQQHQYHHPQPQQQIDQKTLESLGFDGSPSSVAATQQHSMRFGIDHQQVKKKRGRPRKYAADGGGGGGGGSNIALGLAPTSPLPSASNSYGGGNEGGGGGDSAGANANSSDPPAKRNRGRPPGSGKKQLDALGGTGGVGFTPHVIEVKTGEDIATKILAFTNQGPRAICILSATGAVTNVMLRQANNSNPTGTVKYEGRFEIISLSGSFLNSESNGTVTKTGNLSVSLAGHEGRIVGGCVDGMLVAGSQVQVIVGSFVPDGRKQKQSAGRAQNTPEPASAPANMLSFGGVGGPGSPRSQGQQHSSESSEENESNSPLHRRSNNNNSNNHGIFGNSTPQPLHQIPMQMYQNLWPGNSPQ</sequence>
<comment type="domain">
    <text evidence="7">The PPC domain mediates interactions between AHL proteins.</text>
</comment>
<dbReference type="Pfam" id="PF03479">
    <property type="entry name" value="PCC"/>
    <property type="match status" value="1"/>
</dbReference>
<evidence type="ECO:0000256" key="2">
    <source>
        <dbReference type="ARBA" id="ARBA00004123"/>
    </source>
</evidence>
<dbReference type="InterPro" id="IPR039605">
    <property type="entry name" value="AHL"/>
</dbReference>
<proteinExistence type="predicted"/>
<dbReference type="Proteomes" id="UP000516314">
    <property type="component" value="Chromosome 4"/>
</dbReference>
<dbReference type="PANTHER" id="PTHR31500">
    <property type="entry name" value="AT-HOOK MOTIF NUCLEAR-LOCALIZED PROTEIN 9"/>
    <property type="match status" value="1"/>
</dbReference>
<evidence type="ECO:0000256" key="4">
    <source>
        <dbReference type="ARBA" id="ARBA00023125"/>
    </source>
</evidence>